<dbReference type="PROSITE" id="PS51041">
    <property type="entry name" value="EMI"/>
    <property type="match status" value="1"/>
</dbReference>
<evidence type="ECO:0000259" key="8">
    <source>
        <dbReference type="PROSITE" id="PS51041"/>
    </source>
</evidence>
<reference evidence="9" key="1">
    <citation type="submission" date="2025-08" db="UniProtKB">
        <authorList>
            <consortium name="Ensembl"/>
        </authorList>
    </citation>
    <scope>IDENTIFICATION</scope>
</reference>
<dbReference type="Pfam" id="PF07546">
    <property type="entry name" value="EMI"/>
    <property type="match status" value="1"/>
</dbReference>
<sequence length="370" mass="41002">MRRGGWLWTMGLAMVLAATRVETFSSSRCGGCSMEMRSHSVSHLASHVQPVHQPYLTLCPGNRLCSTYRTTYKVGHRQVYQKILRPEYICAPEWKRISAFSRLGCPTAATCHPPCQPSRKCSLPHDCPCPGWTGRCCQTDVDECAMGKHGCSQLCINTAGSYRCACHPGYELHADGQTCRALKMPPTPAPPGSDNLPIPDEVRELRSRLAALEEKFQLVLAPFLKLDLPGAGEGPGAEPISLLVHVIQQLDRIDSLSEQISFLEERLETCRWHQWTSLPPSLPPSCPPTHFHFSNCLHGPDLWQGFPWTEAEVVQSAGGIEGRMAVEPYRLFCAPPRAFHPVSTYSGTPLAPDQHQGFLPPICRQKVCPK</sequence>
<dbReference type="PROSITE" id="PS50026">
    <property type="entry name" value="EGF_3"/>
    <property type="match status" value="1"/>
</dbReference>
<evidence type="ECO:0000259" key="7">
    <source>
        <dbReference type="PROSITE" id="PS50026"/>
    </source>
</evidence>
<evidence type="ECO:0000256" key="2">
    <source>
        <dbReference type="ARBA" id="ARBA00022729"/>
    </source>
</evidence>
<evidence type="ECO:0000256" key="1">
    <source>
        <dbReference type="ARBA" id="ARBA00022536"/>
    </source>
</evidence>
<comment type="caution">
    <text evidence="5">Lacks conserved residue(s) required for the propagation of feature annotation.</text>
</comment>
<keyword evidence="2 6" id="KW-0732">Signal</keyword>
<proteinExistence type="predicted"/>
<dbReference type="SMART" id="SM00181">
    <property type="entry name" value="EGF"/>
    <property type="match status" value="1"/>
</dbReference>
<dbReference type="AlphaFoldDB" id="A0A8C5SXQ9"/>
<dbReference type="Ensembl" id="ENSLLTT00000024719.1">
    <property type="protein sequence ID" value="ENSLLTP00000023851.1"/>
    <property type="gene ID" value="ENSLLTG00000017588.1"/>
</dbReference>
<dbReference type="InterPro" id="IPR001881">
    <property type="entry name" value="EGF-like_Ca-bd_dom"/>
</dbReference>
<dbReference type="InterPro" id="IPR049883">
    <property type="entry name" value="NOTCH1_EGF-like"/>
</dbReference>
<dbReference type="Pfam" id="PF07645">
    <property type="entry name" value="EGF_CA"/>
    <property type="match status" value="1"/>
</dbReference>
<keyword evidence="1 5" id="KW-0245">EGF-like domain</keyword>
<protein>
    <recommendedName>
        <fullName evidence="11">Epidermal growth factor-like protein 7</fullName>
    </recommendedName>
</protein>
<dbReference type="PANTHER" id="PTHR24050:SF28">
    <property type="entry name" value="UROMODULIN-LIKE"/>
    <property type="match status" value="1"/>
</dbReference>
<dbReference type="FunFam" id="2.10.25.10:FF:000010">
    <property type="entry name" value="Pro-epidermal growth factor"/>
    <property type="match status" value="1"/>
</dbReference>
<dbReference type="PROSITE" id="PS00010">
    <property type="entry name" value="ASX_HYDROXYL"/>
    <property type="match status" value="1"/>
</dbReference>
<evidence type="ECO:0008006" key="11">
    <source>
        <dbReference type="Google" id="ProtNLM"/>
    </source>
</evidence>
<evidence type="ECO:0000256" key="4">
    <source>
        <dbReference type="ARBA" id="ARBA00023157"/>
    </source>
</evidence>
<dbReference type="InterPro" id="IPR000742">
    <property type="entry name" value="EGF"/>
</dbReference>
<dbReference type="GeneTree" id="ENSGT00940000160015"/>
<dbReference type="GO" id="GO:0005509">
    <property type="term" value="F:calcium ion binding"/>
    <property type="evidence" value="ECO:0007669"/>
    <property type="project" value="InterPro"/>
</dbReference>
<evidence type="ECO:0000313" key="10">
    <source>
        <dbReference type="Proteomes" id="UP000694406"/>
    </source>
</evidence>
<feature type="chain" id="PRO_5034682380" description="Epidermal growth factor-like protein 7" evidence="6">
    <location>
        <begin position="24"/>
        <end position="370"/>
    </location>
</feature>
<organism evidence="9 10">
    <name type="scientific">Laticauda laticaudata</name>
    <name type="common">Blue-ringed sea krait</name>
    <name type="synonym">Blue-lipped sea krait</name>
    <dbReference type="NCBI Taxonomy" id="8630"/>
    <lineage>
        <taxon>Eukaryota</taxon>
        <taxon>Metazoa</taxon>
        <taxon>Chordata</taxon>
        <taxon>Craniata</taxon>
        <taxon>Vertebrata</taxon>
        <taxon>Euteleostomi</taxon>
        <taxon>Lepidosauria</taxon>
        <taxon>Squamata</taxon>
        <taxon>Bifurcata</taxon>
        <taxon>Unidentata</taxon>
        <taxon>Episquamata</taxon>
        <taxon>Toxicofera</taxon>
        <taxon>Serpentes</taxon>
        <taxon>Colubroidea</taxon>
        <taxon>Elapidae</taxon>
        <taxon>Laticaudinae</taxon>
        <taxon>Laticauda</taxon>
    </lineage>
</organism>
<feature type="domain" description="EMI" evidence="8">
    <location>
        <begin position="32"/>
        <end position="107"/>
    </location>
</feature>
<dbReference type="InterPro" id="IPR000152">
    <property type="entry name" value="EGF-type_Asp/Asn_hydroxyl_site"/>
</dbReference>
<reference evidence="9" key="2">
    <citation type="submission" date="2025-09" db="UniProtKB">
        <authorList>
            <consortium name="Ensembl"/>
        </authorList>
    </citation>
    <scope>IDENTIFICATION</scope>
</reference>
<dbReference type="PROSITE" id="PS01187">
    <property type="entry name" value="EGF_CA"/>
    <property type="match status" value="1"/>
</dbReference>
<dbReference type="Gene3D" id="2.10.25.10">
    <property type="entry name" value="Laminin"/>
    <property type="match status" value="1"/>
</dbReference>
<dbReference type="InterPro" id="IPR011489">
    <property type="entry name" value="EMI_domain"/>
</dbReference>
<dbReference type="InterPro" id="IPR018097">
    <property type="entry name" value="EGF_Ca-bd_CS"/>
</dbReference>
<dbReference type="Proteomes" id="UP000694406">
    <property type="component" value="Unplaced"/>
</dbReference>
<dbReference type="InterPro" id="IPR052235">
    <property type="entry name" value="Nephronectin_domain"/>
</dbReference>
<evidence type="ECO:0000313" key="9">
    <source>
        <dbReference type="Ensembl" id="ENSLLTP00000023851.1"/>
    </source>
</evidence>
<evidence type="ECO:0000256" key="3">
    <source>
        <dbReference type="ARBA" id="ARBA00022737"/>
    </source>
</evidence>
<keyword evidence="4" id="KW-1015">Disulfide bond</keyword>
<dbReference type="PROSITE" id="PS01186">
    <property type="entry name" value="EGF_2"/>
    <property type="match status" value="1"/>
</dbReference>
<name>A0A8C5SXQ9_LATLA</name>
<feature type="domain" description="EGF-like" evidence="7">
    <location>
        <begin position="140"/>
        <end position="180"/>
    </location>
</feature>
<evidence type="ECO:0000256" key="6">
    <source>
        <dbReference type="SAM" id="SignalP"/>
    </source>
</evidence>
<feature type="signal peptide" evidence="6">
    <location>
        <begin position="1"/>
        <end position="23"/>
    </location>
</feature>
<keyword evidence="10" id="KW-1185">Reference proteome</keyword>
<dbReference type="SUPFAM" id="SSF57196">
    <property type="entry name" value="EGF/Laminin"/>
    <property type="match status" value="1"/>
</dbReference>
<dbReference type="SMART" id="SM00179">
    <property type="entry name" value="EGF_CA"/>
    <property type="match status" value="1"/>
</dbReference>
<keyword evidence="3" id="KW-0677">Repeat</keyword>
<evidence type="ECO:0000256" key="5">
    <source>
        <dbReference type="PROSITE-ProRule" id="PRU00076"/>
    </source>
</evidence>
<dbReference type="PANTHER" id="PTHR24050">
    <property type="entry name" value="PA14 DOMAIN-CONTAINING PROTEIN"/>
    <property type="match status" value="1"/>
</dbReference>
<accession>A0A8C5SXQ9</accession>